<keyword evidence="2" id="KW-1185">Reference proteome</keyword>
<organism evidence="1 2">
    <name type="scientific">Flavobacterium fructosi</name>
    <dbReference type="NCBI Taxonomy" id="3230416"/>
    <lineage>
        <taxon>Bacteria</taxon>
        <taxon>Pseudomonadati</taxon>
        <taxon>Bacteroidota</taxon>
        <taxon>Flavobacteriia</taxon>
        <taxon>Flavobacteriales</taxon>
        <taxon>Flavobacteriaceae</taxon>
        <taxon>Flavobacterium</taxon>
    </lineage>
</organism>
<sequence>MNENLELYRDWCFANHIYFYGFSKDCPAGFCKVVKWVKGIAQEGKKLFAISSIENEVMQLYKIVYQINH</sequence>
<dbReference type="RefSeq" id="WP_379856997.1">
    <property type="nucleotide sequence ID" value="NZ_JBHZQA010000002.1"/>
</dbReference>
<gene>
    <name evidence="1" type="ORF">ACFX5D_04175</name>
</gene>
<comment type="caution">
    <text evidence="1">The sequence shown here is derived from an EMBL/GenBank/DDBJ whole genome shotgun (WGS) entry which is preliminary data.</text>
</comment>
<dbReference type="EMBL" id="JBHZQA010000002">
    <property type="protein sequence ID" value="MFE3847164.1"/>
    <property type="molecule type" value="Genomic_DNA"/>
</dbReference>
<accession>A0ABW6HJH9</accession>
<evidence type="ECO:0000313" key="1">
    <source>
        <dbReference type="EMBL" id="MFE3847164.1"/>
    </source>
</evidence>
<reference evidence="1 2" key="1">
    <citation type="submission" date="2024-06" db="EMBL/GenBank/DDBJ databases">
        <title>Flavobacterium spp. isolated from glacier.</title>
        <authorList>
            <person name="Han D."/>
        </authorList>
    </citation>
    <scope>NUCLEOTIDE SEQUENCE [LARGE SCALE GENOMIC DNA]</scope>
    <source>
        <strain evidence="1 2">LB3P45</strain>
    </source>
</reference>
<protein>
    <submittedName>
        <fullName evidence="1">Uncharacterized protein</fullName>
    </submittedName>
</protein>
<proteinExistence type="predicted"/>
<dbReference type="Proteomes" id="UP001600039">
    <property type="component" value="Unassembled WGS sequence"/>
</dbReference>
<name>A0ABW6HJH9_9FLAO</name>
<evidence type="ECO:0000313" key="2">
    <source>
        <dbReference type="Proteomes" id="UP001600039"/>
    </source>
</evidence>